<dbReference type="RefSeq" id="WP_126535346.1">
    <property type="nucleotide sequence ID" value="NZ_BSPM01000008.1"/>
</dbReference>
<dbReference type="PANTHER" id="PTHR13061">
    <property type="entry name" value="DYNACTIN SUBUNIT P25"/>
    <property type="match status" value="1"/>
</dbReference>
<dbReference type="OrthoDB" id="9803036at2"/>
<evidence type="ECO:0000313" key="2">
    <source>
        <dbReference type="Proteomes" id="UP000294547"/>
    </source>
</evidence>
<evidence type="ECO:0000313" key="1">
    <source>
        <dbReference type="EMBL" id="TDP87540.1"/>
    </source>
</evidence>
<dbReference type="AlphaFoldDB" id="A0A4R6RLW3"/>
<keyword evidence="2" id="KW-1185">Reference proteome</keyword>
<dbReference type="PANTHER" id="PTHR13061:SF29">
    <property type="entry name" value="GAMMA CARBONIC ANHYDRASE-LIKE 1, MITOCHONDRIAL-RELATED"/>
    <property type="match status" value="1"/>
</dbReference>
<dbReference type="CDD" id="cd04645">
    <property type="entry name" value="LbH_gamma_CA_like"/>
    <property type="match status" value="1"/>
</dbReference>
<dbReference type="GO" id="GO:0016740">
    <property type="term" value="F:transferase activity"/>
    <property type="evidence" value="ECO:0007669"/>
    <property type="project" value="UniProtKB-KW"/>
</dbReference>
<name>A0A4R6RLW3_9HYPH</name>
<comment type="caution">
    <text evidence="1">The sequence shown here is derived from an EMBL/GenBank/DDBJ whole genome shotgun (WGS) entry which is preliminary data.</text>
</comment>
<dbReference type="InterPro" id="IPR011004">
    <property type="entry name" value="Trimer_LpxA-like_sf"/>
</dbReference>
<sequence length="176" mass="17765">MPIYALDDHVPAIADDGSVWVAPDASVIGKVELGAGVGVWFGAVLRGDNEPIVIGAGTNLQEHVMVHTDPGFPVTVGRDCTIGHRAILHGCTIGDGALIGMGAIVLNGAVIGPGSLVGAGALVTEGKTFPPNSLIVGSPAKVVRSLDEAAVEKLKASATRYTANAARFAKGLKPVG</sequence>
<dbReference type="SUPFAM" id="SSF51161">
    <property type="entry name" value="Trimeric LpxA-like enzymes"/>
    <property type="match status" value="1"/>
</dbReference>
<protein>
    <submittedName>
        <fullName evidence="1">Carbonic anhydrase/acetyltransferase-like protein (Isoleucine patch superfamily)</fullName>
    </submittedName>
</protein>
<dbReference type="EMBL" id="SNXY01000006">
    <property type="protein sequence ID" value="TDP87540.1"/>
    <property type="molecule type" value="Genomic_DNA"/>
</dbReference>
<organism evidence="1 2">
    <name type="scientific">Oharaeibacter diazotrophicus</name>
    <dbReference type="NCBI Taxonomy" id="1920512"/>
    <lineage>
        <taxon>Bacteria</taxon>
        <taxon>Pseudomonadati</taxon>
        <taxon>Pseudomonadota</taxon>
        <taxon>Alphaproteobacteria</taxon>
        <taxon>Hyphomicrobiales</taxon>
        <taxon>Pleomorphomonadaceae</taxon>
        <taxon>Oharaeibacter</taxon>
    </lineage>
</organism>
<dbReference type="InterPro" id="IPR001451">
    <property type="entry name" value="Hexapep"/>
</dbReference>
<gene>
    <name evidence="1" type="ORF">EDD54_1438</name>
</gene>
<dbReference type="InterPro" id="IPR047324">
    <property type="entry name" value="LbH_gamma_CA-like"/>
</dbReference>
<accession>A0A4R6RLW3</accession>
<dbReference type="Proteomes" id="UP000294547">
    <property type="component" value="Unassembled WGS sequence"/>
</dbReference>
<dbReference type="InterPro" id="IPR050484">
    <property type="entry name" value="Transf_Hexapept/Carb_Anhydrase"/>
</dbReference>
<proteinExistence type="predicted"/>
<reference evidence="1 2" key="1">
    <citation type="submission" date="2019-03" db="EMBL/GenBank/DDBJ databases">
        <title>Genomic Encyclopedia of Type Strains, Phase IV (KMG-IV): sequencing the most valuable type-strain genomes for metagenomic binning, comparative biology and taxonomic classification.</title>
        <authorList>
            <person name="Goeker M."/>
        </authorList>
    </citation>
    <scope>NUCLEOTIDE SEQUENCE [LARGE SCALE GENOMIC DNA]</scope>
    <source>
        <strain evidence="1 2">DSM 102969</strain>
    </source>
</reference>
<dbReference type="Gene3D" id="2.160.10.10">
    <property type="entry name" value="Hexapeptide repeat proteins"/>
    <property type="match status" value="1"/>
</dbReference>
<keyword evidence="1" id="KW-0808">Transferase</keyword>
<dbReference type="Pfam" id="PF00132">
    <property type="entry name" value="Hexapep"/>
    <property type="match status" value="1"/>
</dbReference>